<dbReference type="InterPro" id="IPR050410">
    <property type="entry name" value="CCR4/nocturin_mRNA_transcr"/>
</dbReference>
<name>A0AAN8UC02_9MAGN</name>
<organism evidence="4 5">
    <name type="scientific">Dillenia turbinata</name>
    <dbReference type="NCBI Taxonomy" id="194707"/>
    <lineage>
        <taxon>Eukaryota</taxon>
        <taxon>Viridiplantae</taxon>
        <taxon>Streptophyta</taxon>
        <taxon>Embryophyta</taxon>
        <taxon>Tracheophyta</taxon>
        <taxon>Spermatophyta</taxon>
        <taxon>Magnoliopsida</taxon>
        <taxon>eudicotyledons</taxon>
        <taxon>Gunneridae</taxon>
        <taxon>Pentapetalae</taxon>
        <taxon>Dilleniales</taxon>
        <taxon>Dilleniaceae</taxon>
        <taxon>Dillenia</taxon>
    </lineage>
</organism>
<proteinExistence type="predicted"/>
<gene>
    <name evidence="4" type="ORF">RJ641_022251</name>
</gene>
<keyword evidence="2" id="KW-0732">Signal</keyword>
<feature type="domain" description="Endonuclease/exonuclease/phosphatase" evidence="3">
    <location>
        <begin position="27"/>
        <end position="235"/>
    </location>
</feature>
<keyword evidence="4" id="KW-0378">Hydrolase</keyword>
<feature type="compositionally biased region" description="Polar residues" evidence="1">
    <location>
        <begin position="275"/>
        <end position="308"/>
    </location>
</feature>
<dbReference type="InterPro" id="IPR036691">
    <property type="entry name" value="Endo/exonu/phosph_ase_sf"/>
</dbReference>
<evidence type="ECO:0000256" key="1">
    <source>
        <dbReference type="SAM" id="MobiDB-lite"/>
    </source>
</evidence>
<feature type="region of interest" description="Disordered" evidence="1">
    <location>
        <begin position="237"/>
        <end position="259"/>
    </location>
</feature>
<dbReference type="InterPro" id="IPR005135">
    <property type="entry name" value="Endo/exonuclease/phosphatase"/>
</dbReference>
<dbReference type="Proteomes" id="UP001370490">
    <property type="component" value="Unassembled WGS sequence"/>
</dbReference>
<keyword evidence="5" id="KW-1185">Reference proteome</keyword>
<feature type="chain" id="PRO_5042993736" evidence="2">
    <location>
        <begin position="20"/>
        <end position="704"/>
    </location>
</feature>
<dbReference type="Gene3D" id="3.60.10.10">
    <property type="entry name" value="Endonuclease/exonuclease/phosphatase"/>
    <property type="match status" value="2"/>
</dbReference>
<dbReference type="EMBL" id="JBAMMX010000027">
    <property type="protein sequence ID" value="KAK6912650.1"/>
    <property type="molecule type" value="Genomic_DNA"/>
</dbReference>
<dbReference type="Pfam" id="PF03372">
    <property type="entry name" value="Exo_endo_phos"/>
    <property type="match status" value="1"/>
</dbReference>
<dbReference type="SUPFAM" id="SSF56219">
    <property type="entry name" value="DNase I-like"/>
    <property type="match status" value="1"/>
</dbReference>
<dbReference type="GO" id="GO:0004519">
    <property type="term" value="F:endonuclease activity"/>
    <property type="evidence" value="ECO:0007669"/>
    <property type="project" value="UniProtKB-KW"/>
</dbReference>
<evidence type="ECO:0000313" key="4">
    <source>
        <dbReference type="EMBL" id="KAK6912650.1"/>
    </source>
</evidence>
<evidence type="ECO:0000256" key="2">
    <source>
        <dbReference type="SAM" id="SignalP"/>
    </source>
</evidence>
<feature type="signal peptide" evidence="2">
    <location>
        <begin position="1"/>
        <end position="19"/>
    </location>
</feature>
<dbReference type="PANTHER" id="PTHR12121:SF85">
    <property type="entry name" value="CARBON CATABOLITE REPRESSOR PROTEIN 4 HOMOLOG 6"/>
    <property type="match status" value="1"/>
</dbReference>
<sequence length="704" mass="77986">MVTAVAVGLLQLYCFFLQAAQERFIVLSYNILADYLAMKHRRRLYFHIPHRFLDWEYRKQRIIFEIGLWSADIMCLQEVDRFCELEEELKARGYSGIWKAQVSLVSVFLMSSKSSPFMRPVIIDAFYSSEHLLSIFTLRHEEFIEYNKLGLRDNVAQICVLESTSQHDTKGLSAPPTRALLDEAYAVSKTWNDAPVVICGDFNCTPKSPLYNFVAEQKLDLSGIDRDKVSGQANAEIDTPMPDVWHPRTRSVDNSNQVPALDEPEVGAVLPPPMSQENHSGRNSGNFPSTNCLSHPQSMHSFENSCDGQQCGDENGTPRETQQDLVPEYKDKLESTTRVSTSSSDEIRCISGSEVLVSVEQANDKNYHYEGGTSVAIEMDPEQNVDTASQSVQQSSQSTVTGIISSDNCSLSFKDDDHSTVAKIISASVDVSNSGTSLSEQSQGTSSTDGPFCPQSSANLLCQSIGDDMMSSLWTSQEASITLESTSIDFILDEKMDKLSLNKLNEGKTECDDLDEDNVNSTFLSELHDSEDVLSDFGPSHLPCDDILDEISSSMVSEPAEGHGNTYDCSLWTPMEMETATGKADCTIVEHPLKLRSTYTEVEDTSGTRDSNGEPLVTSYHRCFLGTVDYIWRSEGLQTVRVLAPIPKQAMQWTVGYPTPGTMVDHDSGMLGPKFGAKWGSDHVALVSELAITKDVNNSNTEFQ</sequence>
<dbReference type="PANTHER" id="PTHR12121">
    <property type="entry name" value="CARBON CATABOLITE REPRESSOR PROTEIN 4"/>
    <property type="match status" value="1"/>
</dbReference>
<evidence type="ECO:0000313" key="5">
    <source>
        <dbReference type="Proteomes" id="UP001370490"/>
    </source>
</evidence>
<comment type="caution">
    <text evidence="4">The sequence shown here is derived from an EMBL/GenBank/DDBJ whole genome shotgun (WGS) entry which is preliminary data.</text>
</comment>
<reference evidence="4 5" key="1">
    <citation type="submission" date="2023-12" db="EMBL/GenBank/DDBJ databases">
        <title>A high-quality genome assembly for Dillenia turbinata (Dilleniales).</title>
        <authorList>
            <person name="Chanderbali A."/>
        </authorList>
    </citation>
    <scope>NUCLEOTIDE SEQUENCE [LARGE SCALE GENOMIC DNA]</scope>
    <source>
        <strain evidence="4">LSX21</strain>
        <tissue evidence="4">Leaf</tissue>
    </source>
</reference>
<feature type="region of interest" description="Disordered" evidence="1">
    <location>
        <begin position="272"/>
        <end position="338"/>
    </location>
</feature>
<dbReference type="AlphaFoldDB" id="A0AAN8UC02"/>
<dbReference type="GO" id="GO:0000175">
    <property type="term" value="F:3'-5'-RNA exonuclease activity"/>
    <property type="evidence" value="ECO:0007669"/>
    <property type="project" value="TreeGrafter"/>
</dbReference>
<evidence type="ECO:0000259" key="3">
    <source>
        <dbReference type="Pfam" id="PF03372"/>
    </source>
</evidence>
<protein>
    <submittedName>
        <fullName evidence="4">Endonuclease/exonuclease/phosphatase</fullName>
    </submittedName>
</protein>
<keyword evidence="4" id="KW-0255">Endonuclease</keyword>
<keyword evidence="4" id="KW-0540">Nuclease</keyword>
<accession>A0AAN8UC02</accession>